<dbReference type="HAMAP" id="MF_01384">
    <property type="entry name" value="UreD"/>
    <property type="match status" value="1"/>
</dbReference>
<dbReference type="EMBL" id="AP012057">
    <property type="protein sequence ID" value="BAN00983.1"/>
    <property type="molecule type" value="Genomic_DNA"/>
</dbReference>
<comment type="subcellular location">
    <subcellularLocation>
        <location evidence="2">Cytoplasm</location>
    </subcellularLocation>
</comment>
<dbReference type="AlphaFoldDB" id="A0A6C7E2F7"/>
<evidence type="ECO:0000313" key="3">
    <source>
        <dbReference type="EMBL" id="BAN00983.1"/>
    </source>
</evidence>
<proteinExistence type="inferred from homology"/>
<comment type="similarity">
    <text evidence="2">Belongs to the UreD family.</text>
</comment>
<evidence type="ECO:0000256" key="1">
    <source>
        <dbReference type="ARBA" id="ARBA00023186"/>
    </source>
</evidence>
<reference evidence="3 4" key="1">
    <citation type="journal article" date="2013" name="Int. J. Syst. Evol. Microbiol.">
        <title>Ilumatobacter nonamiense sp. nov. and Ilumatobacter coccineum sp. nov., isolated from seashore sand.</title>
        <authorList>
            <person name="Matsumoto A."/>
            <person name="Kasai H."/>
            <person name="Matsuo Y."/>
            <person name="Shizuri Y."/>
            <person name="Ichikawa N."/>
            <person name="Fujita N."/>
            <person name="Omura S."/>
            <person name="Takahashi Y."/>
        </authorList>
    </citation>
    <scope>NUCLEOTIDE SEQUENCE [LARGE SCALE GENOMIC DNA]</scope>
    <source>
        <strain evidence="4">NBRC 103263 / KCTC 29153 / YM16-304</strain>
    </source>
</reference>
<gene>
    <name evidence="2 3" type="primary">ureD</name>
    <name evidence="3" type="ORF">YM304_06690</name>
</gene>
<sequence>MIAHGTIVVAADADTGRAHLQRAEGDPPFSIRRCGERVLIAASAAAPVGGDELSLDIGVLDGAVADIGTVASTIVLPGPTGASSSMTTRCEVGADAHLDWIGEPTVSVVGSDHEVVTSVDLAASSTCRIVEEVSLGRTGEPSGRLRLVLRVVRDAATVVHHDESFGPDVPGAGSVVSVGTARHVLSAVLVGVDAGPSRSSISDDCRVAWLPVSPDVAVVLAVGTDRPSVRAAVERVAPEVIAPR</sequence>
<dbReference type="Pfam" id="PF01774">
    <property type="entry name" value="UreD"/>
    <property type="match status" value="1"/>
</dbReference>
<evidence type="ECO:0000256" key="2">
    <source>
        <dbReference type="HAMAP-Rule" id="MF_01384"/>
    </source>
</evidence>
<organism evidence="3 4">
    <name type="scientific">Ilumatobacter coccineus (strain NBRC 103263 / KCTC 29153 / YM16-304)</name>
    <dbReference type="NCBI Taxonomy" id="1313172"/>
    <lineage>
        <taxon>Bacteria</taxon>
        <taxon>Bacillati</taxon>
        <taxon>Actinomycetota</taxon>
        <taxon>Acidimicrobiia</taxon>
        <taxon>Acidimicrobiales</taxon>
        <taxon>Ilumatobacteraceae</taxon>
        <taxon>Ilumatobacter</taxon>
    </lineage>
</organism>
<dbReference type="KEGG" id="aym:YM304_06690"/>
<dbReference type="GO" id="GO:0016151">
    <property type="term" value="F:nickel cation binding"/>
    <property type="evidence" value="ECO:0007669"/>
    <property type="project" value="UniProtKB-UniRule"/>
</dbReference>
<keyword evidence="4" id="KW-1185">Reference proteome</keyword>
<keyword evidence="2" id="KW-0963">Cytoplasm</keyword>
<comment type="function">
    <text evidence="2">Required for maturation of urease via the functional incorporation of the urease nickel metallocenter.</text>
</comment>
<keyword evidence="2" id="KW-0996">Nickel insertion</keyword>
<keyword evidence="1 2" id="KW-0143">Chaperone</keyword>
<dbReference type="GO" id="GO:0005737">
    <property type="term" value="C:cytoplasm"/>
    <property type="evidence" value="ECO:0007669"/>
    <property type="project" value="UniProtKB-SubCell"/>
</dbReference>
<comment type="subunit">
    <text evidence="2">UreD, UreF and UreG form a complex that acts as a GTP-hydrolysis-dependent molecular chaperone, activating the urease apoprotein by helping to assemble the nickel containing metallocenter of UreC. The UreE protein probably delivers the nickel.</text>
</comment>
<dbReference type="Proteomes" id="UP000011863">
    <property type="component" value="Chromosome"/>
</dbReference>
<dbReference type="InterPro" id="IPR002669">
    <property type="entry name" value="UreD"/>
</dbReference>
<dbReference type="RefSeq" id="WP_015440231.1">
    <property type="nucleotide sequence ID" value="NC_020520.1"/>
</dbReference>
<evidence type="ECO:0000313" key="4">
    <source>
        <dbReference type="Proteomes" id="UP000011863"/>
    </source>
</evidence>
<protein>
    <recommendedName>
        <fullName evidence="2">Urease accessory protein UreD</fullName>
    </recommendedName>
</protein>
<name>A0A6C7E2F7_ILUCY</name>
<accession>A0A6C7E2F7</accession>